<dbReference type="EMBL" id="VKKY01000001">
    <property type="protein sequence ID" value="KAA3440051.1"/>
    <property type="molecule type" value="Genomic_DNA"/>
</dbReference>
<feature type="domain" description="PhnB-like" evidence="1">
    <location>
        <begin position="9"/>
        <end position="123"/>
    </location>
</feature>
<protein>
    <submittedName>
        <fullName evidence="2">VOC family protein</fullName>
    </submittedName>
</protein>
<comment type="caution">
    <text evidence="2">The sequence shown here is derived from an EMBL/GenBank/DDBJ whole genome shotgun (WGS) entry which is preliminary data.</text>
</comment>
<organism evidence="2 3">
    <name type="scientific">Rufibacter hautae</name>
    <dbReference type="NCBI Taxonomy" id="2595005"/>
    <lineage>
        <taxon>Bacteria</taxon>
        <taxon>Pseudomonadati</taxon>
        <taxon>Bacteroidota</taxon>
        <taxon>Cytophagia</taxon>
        <taxon>Cytophagales</taxon>
        <taxon>Hymenobacteraceae</taxon>
        <taxon>Rufibacter</taxon>
    </lineage>
</organism>
<dbReference type="OrthoDB" id="9806473at2"/>
<evidence type="ECO:0000313" key="3">
    <source>
        <dbReference type="Proteomes" id="UP000324133"/>
    </source>
</evidence>
<name>A0A5B6TI17_9BACT</name>
<dbReference type="PIRSF" id="PIRSF021700">
    <property type="entry name" value="3_dmu_93_MTrfase"/>
    <property type="match status" value="1"/>
</dbReference>
<dbReference type="PANTHER" id="PTHR33990">
    <property type="entry name" value="PROTEIN YJDN-RELATED"/>
    <property type="match status" value="1"/>
</dbReference>
<dbReference type="RefSeq" id="WP_149089689.1">
    <property type="nucleotide sequence ID" value="NZ_VKKY01000001.1"/>
</dbReference>
<evidence type="ECO:0000313" key="2">
    <source>
        <dbReference type="EMBL" id="KAA3440051.1"/>
    </source>
</evidence>
<dbReference type="SUPFAM" id="SSF54593">
    <property type="entry name" value="Glyoxalase/Bleomycin resistance protein/Dihydroxybiphenyl dioxygenase"/>
    <property type="match status" value="1"/>
</dbReference>
<dbReference type="AlphaFoldDB" id="A0A5B6TI17"/>
<reference evidence="2 3" key="1">
    <citation type="submission" date="2019-07" db="EMBL/GenBank/DDBJ databases">
        <title>Rufibacter sp. nov., isolated from lake sediment.</title>
        <authorList>
            <person name="Qu J.-H."/>
        </authorList>
    </citation>
    <scope>NUCLEOTIDE SEQUENCE [LARGE SCALE GENOMIC DNA]</scope>
    <source>
        <strain evidence="2 3">NBS58-1</strain>
    </source>
</reference>
<accession>A0A5B6TI17</accession>
<gene>
    <name evidence="2" type="ORF">FOA19_05120</name>
</gene>
<dbReference type="CDD" id="cd06588">
    <property type="entry name" value="PhnB_like"/>
    <property type="match status" value="1"/>
</dbReference>
<dbReference type="Proteomes" id="UP000324133">
    <property type="component" value="Unassembled WGS sequence"/>
</dbReference>
<dbReference type="Gene3D" id="3.10.180.10">
    <property type="entry name" value="2,3-Dihydroxybiphenyl 1,2-Dioxygenase, domain 1"/>
    <property type="match status" value="1"/>
</dbReference>
<dbReference type="InterPro" id="IPR029068">
    <property type="entry name" value="Glyas_Bleomycin-R_OHBP_Dase"/>
</dbReference>
<dbReference type="InterPro" id="IPR009725">
    <property type="entry name" value="3_dmu_93_MTrfase"/>
</dbReference>
<proteinExistence type="predicted"/>
<sequence>MKEQQAYQQKIVPFLWFDDNAEEAMMFYTSIFKNSRIKFISRYGEAGPGPKGKVMTGSFLLDGQEFMALNGGPTYAFTPAISLFVNCDTQEEVDDFWEKLSEGGSTQRCGWLKDKFGVSWQIVPTALGQLMHSPDAERTTRVMQAMLQMEKIDIATLQQAFGDVVTA</sequence>
<dbReference type="Pfam" id="PF06983">
    <property type="entry name" value="3-dmu-9_3-mt"/>
    <property type="match status" value="1"/>
</dbReference>
<dbReference type="InterPro" id="IPR028973">
    <property type="entry name" value="PhnB-like"/>
</dbReference>
<evidence type="ECO:0000259" key="1">
    <source>
        <dbReference type="Pfam" id="PF06983"/>
    </source>
</evidence>
<keyword evidence="3" id="KW-1185">Reference proteome</keyword>